<evidence type="ECO:0000313" key="1">
    <source>
        <dbReference type="EMBL" id="NYR16593.1"/>
    </source>
</evidence>
<dbReference type="Proteomes" id="UP000554766">
    <property type="component" value="Unassembled WGS sequence"/>
</dbReference>
<dbReference type="RefSeq" id="WP_011901346.1">
    <property type="nucleotide sequence ID" value="NZ_JAAVJF010000006.1"/>
</dbReference>
<accession>A0A7L4PDC8</accession>
<dbReference type="OMA" id="AHLYLHM"/>
<reference evidence="1 2" key="1">
    <citation type="journal article" date="2020" name="Nat. Commun.">
        <title>The structures of two archaeal type IV pili illuminate evolutionary relationships.</title>
        <authorList>
            <person name="Wang F."/>
            <person name="Baquero D.P."/>
            <person name="Su Z."/>
            <person name="Beltran L.C."/>
            <person name="Prangishvili D."/>
            <person name="Krupovic M."/>
            <person name="Egelman E.H."/>
        </authorList>
    </citation>
    <scope>NUCLEOTIDE SEQUENCE [LARGE SCALE GENOMIC DNA]</scope>
    <source>
        <strain evidence="1 2">2GA</strain>
    </source>
</reference>
<keyword evidence="2" id="KW-1185">Reference proteome</keyword>
<evidence type="ECO:0000313" key="2">
    <source>
        <dbReference type="Proteomes" id="UP000554766"/>
    </source>
</evidence>
<dbReference type="EMBL" id="JAAVJF010000006">
    <property type="protein sequence ID" value="NYR16593.1"/>
    <property type="molecule type" value="Genomic_DNA"/>
</dbReference>
<dbReference type="AlphaFoldDB" id="A0A7L4PDC8"/>
<dbReference type="GeneID" id="5055553"/>
<organism evidence="1 2">
    <name type="scientific">Pyrobaculum arsenaticum</name>
    <dbReference type="NCBI Taxonomy" id="121277"/>
    <lineage>
        <taxon>Archaea</taxon>
        <taxon>Thermoproteota</taxon>
        <taxon>Thermoprotei</taxon>
        <taxon>Thermoproteales</taxon>
        <taxon>Thermoproteaceae</taxon>
        <taxon>Pyrobaculum</taxon>
    </lineage>
</organism>
<name>A0A7L4PDC8_9CREN</name>
<proteinExistence type="predicted"/>
<comment type="caution">
    <text evidence="1">The sequence shown here is derived from an EMBL/GenBank/DDBJ whole genome shotgun (WGS) entry which is preliminary data.</text>
</comment>
<gene>
    <name evidence="1" type="ORF">HC235_11780</name>
</gene>
<sequence>MEKRSIYSGVQSCYAVVEGVYVEGGRMDLAKAAAHLYLHMRDLERGFTYDHECRRIKMTPELFEARSKFLVKLCREQGGVDCDEVERLVEHVLKRFELPPWAEELAKKKIIKVSRLF</sequence>
<protein>
    <submittedName>
        <fullName evidence="1">Uncharacterized protein</fullName>
    </submittedName>
</protein>